<keyword evidence="1" id="KW-1133">Transmembrane helix</keyword>
<keyword evidence="1" id="KW-0812">Transmembrane</keyword>
<accession>A0A183HCG9</accession>
<keyword evidence="1" id="KW-0472">Membrane</keyword>
<keyword evidence="3" id="KW-1185">Reference proteome</keyword>
<feature type="transmembrane region" description="Helical" evidence="1">
    <location>
        <begin position="21"/>
        <end position="40"/>
    </location>
</feature>
<evidence type="ECO:0000313" key="3">
    <source>
        <dbReference type="Proteomes" id="UP000267606"/>
    </source>
</evidence>
<dbReference type="WBParaSite" id="OFLC_0000518001-mRNA-1">
    <property type="protein sequence ID" value="OFLC_0000518001-mRNA-1"/>
    <property type="gene ID" value="OFLC_0000518001"/>
</dbReference>
<reference evidence="4" key="1">
    <citation type="submission" date="2016-06" db="UniProtKB">
        <authorList>
            <consortium name="WormBaseParasite"/>
        </authorList>
    </citation>
    <scope>IDENTIFICATION</scope>
</reference>
<name>A0A183HCG9_9BILA</name>
<dbReference type="AlphaFoldDB" id="A0A183HCG9"/>
<organism evidence="4">
    <name type="scientific">Onchocerca flexuosa</name>
    <dbReference type="NCBI Taxonomy" id="387005"/>
    <lineage>
        <taxon>Eukaryota</taxon>
        <taxon>Metazoa</taxon>
        <taxon>Ecdysozoa</taxon>
        <taxon>Nematoda</taxon>
        <taxon>Chromadorea</taxon>
        <taxon>Rhabditida</taxon>
        <taxon>Spirurina</taxon>
        <taxon>Spiruromorpha</taxon>
        <taxon>Filarioidea</taxon>
        <taxon>Onchocercidae</taxon>
        <taxon>Onchocerca</taxon>
    </lineage>
</organism>
<proteinExistence type="predicted"/>
<dbReference type="Proteomes" id="UP000267606">
    <property type="component" value="Unassembled WGS sequence"/>
</dbReference>
<protein>
    <submittedName>
        <fullName evidence="4">Transposase</fullName>
    </submittedName>
</protein>
<dbReference type="EMBL" id="UZAJ01004313">
    <property type="protein sequence ID" value="VDO42299.1"/>
    <property type="molecule type" value="Genomic_DNA"/>
</dbReference>
<evidence type="ECO:0000313" key="4">
    <source>
        <dbReference type="WBParaSite" id="OFLC_0000518001-mRNA-1"/>
    </source>
</evidence>
<gene>
    <name evidence="2" type="ORF">OFLC_LOCUS5181</name>
</gene>
<sequence>MRDGRLGKFSLRERAEVFEKAAICMCMCMYIYACLMMMVGEGETGRDDRSIGRLIGRVNNRCLGLFSPSLTHS</sequence>
<evidence type="ECO:0000313" key="2">
    <source>
        <dbReference type="EMBL" id="VDO42299.1"/>
    </source>
</evidence>
<reference evidence="2 3" key="2">
    <citation type="submission" date="2018-11" db="EMBL/GenBank/DDBJ databases">
        <authorList>
            <consortium name="Pathogen Informatics"/>
        </authorList>
    </citation>
    <scope>NUCLEOTIDE SEQUENCE [LARGE SCALE GENOMIC DNA]</scope>
</reference>
<evidence type="ECO:0000256" key="1">
    <source>
        <dbReference type="SAM" id="Phobius"/>
    </source>
</evidence>